<sequence>MGSNITMKYTTLKFIAAASGGGDAQWHALLHDIVAVHRQVLEEGATQRQRLQSLEDVLKAKDALLEQALAAKQSLEDDLFANFCAVLNAKKAEIARLQQELSIQNAWSEAEP</sequence>
<protein>
    <submittedName>
        <fullName evidence="2">Uncharacterized protein</fullName>
    </submittedName>
</protein>
<evidence type="ECO:0000313" key="3">
    <source>
        <dbReference type="Proteomes" id="UP001209570"/>
    </source>
</evidence>
<name>A0AAD5LD65_PYTIN</name>
<dbReference type="AlphaFoldDB" id="A0AAD5LD65"/>
<proteinExistence type="predicted"/>
<accession>A0AAD5LD65</accession>
<dbReference type="Proteomes" id="UP001209570">
    <property type="component" value="Unassembled WGS sequence"/>
</dbReference>
<keyword evidence="1" id="KW-0175">Coiled coil</keyword>
<dbReference type="InterPro" id="IPR014751">
    <property type="entry name" value="XRCC4-like_C"/>
</dbReference>
<reference evidence="2" key="1">
    <citation type="submission" date="2021-12" db="EMBL/GenBank/DDBJ databases">
        <title>Prjna785345.</title>
        <authorList>
            <person name="Rujirawat T."/>
            <person name="Krajaejun T."/>
        </authorList>
    </citation>
    <scope>NUCLEOTIDE SEQUENCE</scope>
    <source>
        <strain evidence="2">Pi057C3</strain>
    </source>
</reference>
<dbReference type="EMBL" id="JAKCXM010000410">
    <property type="protein sequence ID" value="KAJ0394442.1"/>
    <property type="molecule type" value="Genomic_DNA"/>
</dbReference>
<feature type="coiled-coil region" evidence="1">
    <location>
        <begin position="51"/>
        <end position="78"/>
    </location>
</feature>
<dbReference type="SUPFAM" id="SSF58022">
    <property type="entry name" value="XRCC4, C-terminal oligomerization domain"/>
    <property type="match status" value="1"/>
</dbReference>
<evidence type="ECO:0000256" key="1">
    <source>
        <dbReference type="SAM" id="Coils"/>
    </source>
</evidence>
<evidence type="ECO:0000313" key="2">
    <source>
        <dbReference type="EMBL" id="KAJ0394442.1"/>
    </source>
</evidence>
<gene>
    <name evidence="2" type="ORF">P43SY_009665</name>
</gene>
<organism evidence="2 3">
    <name type="scientific">Pythium insidiosum</name>
    <name type="common">Pythiosis disease agent</name>
    <dbReference type="NCBI Taxonomy" id="114742"/>
    <lineage>
        <taxon>Eukaryota</taxon>
        <taxon>Sar</taxon>
        <taxon>Stramenopiles</taxon>
        <taxon>Oomycota</taxon>
        <taxon>Peronosporomycetes</taxon>
        <taxon>Pythiales</taxon>
        <taxon>Pythiaceae</taxon>
        <taxon>Pythium</taxon>
    </lineage>
</organism>
<dbReference type="Gene3D" id="1.20.5.370">
    <property type="match status" value="1"/>
</dbReference>
<keyword evidence="3" id="KW-1185">Reference proteome</keyword>
<comment type="caution">
    <text evidence="2">The sequence shown here is derived from an EMBL/GenBank/DDBJ whole genome shotgun (WGS) entry which is preliminary data.</text>
</comment>